<keyword evidence="3" id="KW-1185">Reference proteome</keyword>
<proteinExistence type="predicted"/>
<dbReference type="RefSeq" id="WP_230755763.1">
    <property type="nucleotide sequence ID" value="NZ_JAINWA010000003.1"/>
</dbReference>
<dbReference type="AlphaFoldDB" id="A0AAE3EK96"/>
<evidence type="ECO:0000313" key="2">
    <source>
        <dbReference type="EMBL" id="MCD1655028.1"/>
    </source>
</evidence>
<gene>
    <name evidence="2" type="ORF">K7J14_09995</name>
</gene>
<name>A0AAE3EK96_9SPIR</name>
<dbReference type="Pfam" id="PF01850">
    <property type="entry name" value="PIN"/>
    <property type="match status" value="1"/>
</dbReference>
<dbReference type="Proteomes" id="UP001198163">
    <property type="component" value="Unassembled WGS sequence"/>
</dbReference>
<protein>
    <submittedName>
        <fullName evidence="2">PIN domain-containing protein</fullName>
    </submittedName>
</protein>
<dbReference type="SUPFAM" id="SSF88723">
    <property type="entry name" value="PIN domain-like"/>
    <property type="match status" value="1"/>
</dbReference>
<dbReference type="EMBL" id="JAINWA010000003">
    <property type="protein sequence ID" value="MCD1655028.1"/>
    <property type="molecule type" value="Genomic_DNA"/>
</dbReference>
<organism evidence="2 3">
    <name type="scientific">Teretinema zuelzerae</name>
    <dbReference type="NCBI Taxonomy" id="156"/>
    <lineage>
        <taxon>Bacteria</taxon>
        <taxon>Pseudomonadati</taxon>
        <taxon>Spirochaetota</taxon>
        <taxon>Spirochaetia</taxon>
        <taxon>Spirochaetales</taxon>
        <taxon>Treponemataceae</taxon>
        <taxon>Teretinema</taxon>
    </lineage>
</organism>
<accession>A0AAE3EK96</accession>
<sequence length="124" mass="14598">MIFIDTHIVVWLYQKDKNRFSDLALQLLESDDLRISPAVALEIQYLFETGRLTERSRPILAWLERTIQLKEDQAAFSAVVEAALDESWTRDPFDRLIVAHANLYGAPLLSKNRTIRERYRHARW</sequence>
<feature type="domain" description="PIN" evidence="1">
    <location>
        <begin position="2"/>
        <end position="117"/>
    </location>
</feature>
<dbReference type="InterPro" id="IPR029060">
    <property type="entry name" value="PIN-like_dom_sf"/>
</dbReference>
<dbReference type="Gene3D" id="3.40.50.1010">
    <property type="entry name" value="5'-nuclease"/>
    <property type="match status" value="1"/>
</dbReference>
<evidence type="ECO:0000259" key="1">
    <source>
        <dbReference type="Pfam" id="PF01850"/>
    </source>
</evidence>
<dbReference type="InterPro" id="IPR002716">
    <property type="entry name" value="PIN_dom"/>
</dbReference>
<evidence type="ECO:0000313" key="3">
    <source>
        <dbReference type="Proteomes" id="UP001198163"/>
    </source>
</evidence>
<reference evidence="2" key="1">
    <citation type="submission" date="2021-08" db="EMBL/GenBank/DDBJ databases">
        <title>Comparative analyses of Brucepasteria parasyntrophica and Teretinema zuelzerae.</title>
        <authorList>
            <person name="Song Y."/>
            <person name="Brune A."/>
        </authorList>
    </citation>
    <scope>NUCLEOTIDE SEQUENCE</scope>
    <source>
        <strain evidence="2">DSM 1903</strain>
    </source>
</reference>
<comment type="caution">
    <text evidence="2">The sequence shown here is derived from an EMBL/GenBank/DDBJ whole genome shotgun (WGS) entry which is preliminary data.</text>
</comment>